<feature type="transmembrane region" description="Helical" evidence="6">
    <location>
        <begin position="699"/>
        <end position="722"/>
    </location>
</feature>
<dbReference type="RefSeq" id="WP_035014316.1">
    <property type="nucleotide sequence ID" value="NZ_ARZY01000013.1"/>
</dbReference>
<dbReference type="SUPFAM" id="SSF82866">
    <property type="entry name" value="Multidrug efflux transporter AcrB transmembrane domain"/>
    <property type="match status" value="2"/>
</dbReference>
<name>W7QMY5_9ALTE</name>
<comment type="subcellular location">
    <subcellularLocation>
        <location evidence="1">Cell membrane</location>
        <topology evidence="1">Multi-pass membrane protein</topology>
    </subcellularLocation>
</comment>
<dbReference type="PANTHER" id="PTHR33406">
    <property type="entry name" value="MEMBRANE PROTEIN MJ1562-RELATED"/>
    <property type="match status" value="1"/>
</dbReference>
<feature type="transmembrane region" description="Helical" evidence="6">
    <location>
        <begin position="632"/>
        <end position="652"/>
    </location>
</feature>
<protein>
    <recommendedName>
        <fullName evidence="7">SSD domain-containing protein</fullName>
    </recommendedName>
</protein>
<dbReference type="Pfam" id="PF03176">
    <property type="entry name" value="MMPL"/>
    <property type="match status" value="2"/>
</dbReference>
<dbReference type="OrthoDB" id="9803781at2"/>
<keyword evidence="5 6" id="KW-0472">Membrane</keyword>
<feature type="transmembrane region" description="Helical" evidence="6">
    <location>
        <begin position="353"/>
        <end position="376"/>
    </location>
</feature>
<reference evidence="8 9" key="1">
    <citation type="journal article" date="2014" name="Genome Announc.">
        <title>Draft Genome Sequence of the Agar-Degrading Bacterium Catenovulum sp. Strain DS-2, Isolated from Intestines of Haliotis diversicolor.</title>
        <authorList>
            <person name="Shan D."/>
            <person name="Li X."/>
            <person name="Gu Z."/>
            <person name="Wei G."/>
            <person name="Gao Z."/>
            <person name="Shao Z."/>
        </authorList>
    </citation>
    <scope>NUCLEOTIDE SEQUENCE [LARGE SCALE GENOMIC DNA]</scope>
    <source>
        <strain evidence="8 9">DS-2</strain>
    </source>
</reference>
<feature type="transmembrane region" description="Helical" evidence="6">
    <location>
        <begin position="606"/>
        <end position="625"/>
    </location>
</feature>
<feature type="transmembrane region" description="Helical" evidence="6">
    <location>
        <begin position="658"/>
        <end position="679"/>
    </location>
</feature>
<gene>
    <name evidence="8" type="ORF">DS2_08560</name>
</gene>
<dbReference type="PANTHER" id="PTHR33406:SF12">
    <property type="entry name" value="BLR2997 PROTEIN"/>
    <property type="match status" value="1"/>
</dbReference>
<feature type="transmembrane region" description="Helical" evidence="6">
    <location>
        <begin position="320"/>
        <end position="341"/>
    </location>
</feature>
<keyword evidence="9" id="KW-1185">Reference proteome</keyword>
<dbReference type="Gene3D" id="1.20.1640.10">
    <property type="entry name" value="Multidrug efflux transporter AcrB transmembrane domain"/>
    <property type="match status" value="2"/>
</dbReference>
<dbReference type="eggNOG" id="COG1033">
    <property type="taxonomic scope" value="Bacteria"/>
</dbReference>
<sequence length="779" mass="85615">MKTDWLELMVKRPVWIIVLGCILTAALATGAQNLYFRGDYKVFFGPDNPQLQEFEGMQRTFSKNDNVAIVVVPKSGNVFQKDIFTLVMQMTEDAWQTPFSTRVDSITNYQHTEAEQDDLIVDYLVGEFSDTEITQDMIEKAKEVTLNEPLLVNRIVSPSGHVTMINVTVQLPDKLDQTADVMEVTASVRALVDKYAKLYPDVDFHLAGIIMMNNSFAEESVNDLSTLVPGMFLAVLVMLAILLRSVLATLATLVVIAFSILAAMGFFGWTGLYMSTATIGAPTIIMTLAVADCVHIIATVNYNLRQGMAKATAIIDSLKLNFTPILITSVTTAIGFLTFNFSDVPPLRHLGNLVAFGVLMAFLFAITILPALLYLLPIRIVAQTDGSSNTMEKFADWVVRKHKVLLPTTALIVIVIAGMVPLNKINDVPVEYFGEELAFRQASDFMDDNLQGVTNIDFAFHTNKESGINDPEFLADVEAFSSWLRQQEIVDHVLTLTDTFKRLNMNMNADDPAMYKLPEQQDLAAQYLLMYEMSLPYGLDLNNQLNVDKSSMRLTVAMDNVGSKEVIAMENAVREWFAANAPDVTVTAASPALMFAHIGETNMKSMLSGSALALVLISILLVFALKSVKFGLISLLPNLAPAAMGFGIWAIFAGNVNLGLSIVTSMCLGIVVDDTVHFLSKYKKAREKGQAAEQAVRYAFASVGRALWITTLVLFVGFMVLAQSSFALNGDMGLLTAVIMVLALVVDFLLLPAFLLVFDKKVYSTGAENVEQKQSESLA</sequence>
<evidence type="ECO:0000259" key="7">
    <source>
        <dbReference type="PROSITE" id="PS50156"/>
    </source>
</evidence>
<keyword evidence="2" id="KW-1003">Cell membrane</keyword>
<evidence type="ECO:0000256" key="1">
    <source>
        <dbReference type="ARBA" id="ARBA00004651"/>
    </source>
</evidence>
<feature type="transmembrane region" description="Helical" evidence="6">
    <location>
        <begin position="250"/>
        <end position="273"/>
    </location>
</feature>
<dbReference type="AlphaFoldDB" id="W7QMY5"/>
<comment type="caution">
    <text evidence="8">The sequence shown here is derived from an EMBL/GenBank/DDBJ whole genome shotgun (WGS) entry which is preliminary data.</text>
</comment>
<feature type="transmembrane region" description="Helical" evidence="6">
    <location>
        <begin position="224"/>
        <end position="243"/>
    </location>
</feature>
<dbReference type="InterPro" id="IPR000731">
    <property type="entry name" value="SSD"/>
</dbReference>
<feature type="transmembrane region" description="Helical" evidence="6">
    <location>
        <begin position="734"/>
        <end position="758"/>
    </location>
</feature>
<evidence type="ECO:0000313" key="8">
    <source>
        <dbReference type="EMBL" id="EWH10312.1"/>
    </source>
</evidence>
<dbReference type="GO" id="GO:0005886">
    <property type="term" value="C:plasma membrane"/>
    <property type="evidence" value="ECO:0007669"/>
    <property type="project" value="UniProtKB-SubCell"/>
</dbReference>
<evidence type="ECO:0000313" key="9">
    <source>
        <dbReference type="Proteomes" id="UP000019276"/>
    </source>
</evidence>
<dbReference type="PROSITE" id="PS50156">
    <property type="entry name" value="SSD"/>
    <property type="match status" value="2"/>
</dbReference>
<keyword evidence="3 6" id="KW-0812">Transmembrane</keyword>
<dbReference type="InterPro" id="IPR050545">
    <property type="entry name" value="Mycobact_MmpL"/>
</dbReference>
<dbReference type="STRING" id="1328313.DS2_08560"/>
<dbReference type="Proteomes" id="UP000019276">
    <property type="component" value="Unassembled WGS sequence"/>
</dbReference>
<dbReference type="InterPro" id="IPR004869">
    <property type="entry name" value="MMPL_dom"/>
</dbReference>
<evidence type="ECO:0000256" key="3">
    <source>
        <dbReference type="ARBA" id="ARBA00022692"/>
    </source>
</evidence>
<evidence type="ECO:0000256" key="2">
    <source>
        <dbReference type="ARBA" id="ARBA00022475"/>
    </source>
</evidence>
<dbReference type="EMBL" id="ARZY01000013">
    <property type="protein sequence ID" value="EWH10312.1"/>
    <property type="molecule type" value="Genomic_DNA"/>
</dbReference>
<evidence type="ECO:0000256" key="5">
    <source>
        <dbReference type="ARBA" id="ARBA00023136"/>
    </source>
</evidence>
<evidence type="ECO:0000256" key="4">
    <source>
        <dbReference type="ARBA" id="ARBA00022989"/>
    </source>
</evidence>
<feature type="domain" description="SSD" evidence="7">
    <location>
        <begin position="583"/>
        <end position="757"/>
    </location>
</feature>
<feature type="domain" description="SSD" evidence="7">
    <location>
        <begin position="250"/>
        <end position="375"/>
    </location>
</feature>
<proteinExistence type="predicted"/>
<feature type="transmembrane region" description="Helical" evidence="6">
    <location>
        <begin position="279"/>
        <end position="300"/>
    </location>
</feature>
<keyword evidence="4 6" id="KW-1133">Transmembrane helix</keyword>
<feature type="transmembrane region" description="Helical" evidence="6">
    <location>
        <begin position="404"/>
        <end position="422"/>
    </location>
</feature>
<evidence type="ECO:0000256" key="6">
    <source>
        <dbReference type="SAM" id="Phobius"/>
    </source>
</evidence>
<accession>W7QMY5</accession>
<organism evidence="8 9">
    <name type="scientific">Catenovulum agarivorans DS-2</name>
    <dbReference type="NCBI Taxonomy" id="1328313"/>
    <lineage>
        <taxon>Bacteria</taxon>
        <taxon>Pseudomonadati</taxon>
        <taxon>Pseudomonadota</taxon>
        <taxon>Gammaproteobacteria</taxon>
        <taxon>Alteromonadales</taxon>
        <taxon>Alteromonadaceae</taxon>
        <taxon>Catenovulum</taxon>
    </lineage>
</organism>
<dbReference type="PATRIC" id="fig|1328313.3.peg.1748"/>